<gene>
    <name evidence="2" type="ORF">MM415A01082_0016</name>
    <name evidence="1" type="ORF">TM448A04398_0003</name>
</gene>
<dbReference type="AlphaFoldDB" id="A0A6H2A1Q9"/>
<dbReference type="EMBL" id="MT144479">
    <property type="protein sequence ID" value="QJA54123.1"/>
    <property type="molecule type" value="Genomic_DNA"/>
</dbReference>
<protein>
    <submittedName>
        <fullName evidence="1">Uncharacterized protein</fullName>
    </submittedName>
</protein>
<sequence length="85" mass="9800">MAFTKILYDKQNFLASLEPGIVTLVVSAFENKLSKKLDGIVESIYKELKNELPTEIKTRIQRVLNQQNTDENIIIEIEIKEPHNT</sequence>
<evidence type="ECO:0000313" key="2">
    <source>
        <dbReference type="EMBL" id="QJA78350.1"/>
    </source>
</evidence>
<reference evidence="1" key="1">
    <citation type="submission" date="2020-03" db="EMBL/GenBank/DDBJ databases">
        <title>The deep terrestrial virosphere.</title>
        <authorList>
            <person name="Holmfeldt K."/>
            <person name="Nilsson E."/>
            <person name="Simone D."/>
            <person name="Lopez-Fernandez M."/>
            <person name="Wu X."/>
            <person name="de Brujin I."/>
            <person name="Lundin D."/>
            <person name="Andersson A."/>
            <person name="Bertilsson S."/>
            <person name="Dopson M."/>
        </authorList>
    </citation>
    <scope>NUCLEOTIDE SEQUENCE</scope>
    <source>
        <strain evidence="2">MM415A01082</strain>
        <strain evidence="1">TM448A04398</strain>
    </source>
</reference>
<evidence type="ECO:0000313" key="1">
    <source>
        <dbReference type="EMBL" id="QJA54123.1"/>
    </source>
</evidence>
<proteinExistence type="predicted"/>
<organism evidence="1">
    <name type="scientific">viral metagenome</name>
    <dbReference type="NCBI Taxonomy" id="1070528"/>
    <lineage>
        <taxon>unclassified sequences</taxon>
        <taxon>metagenomes</taxon>
        <taxon>organismal metagenomes</taxon>
    </lineage>
</organism>
<dbReference type="EMBL" id="MT142332">
    <property type="protein sequence ID" value="QJA78350.1"/>
    <property type="molecule type" value="Genomic_DNA"/>
</dbReference>
<name>A0A6H2A1Q9_9ZZZZ</name>
<accession>A0A6H2A1Q9</accession>